<reference evidence="6 7" key="1">
    <citation type="submission" date="2016-10" db="EMBL/GenBank/DDBJ databases">
        <authorList>
            <person name="de Groot N.N."/>
        </authorList>
    </citation>
    <scope>NUCLEOTIDE SEQUENCE [LARGE SCALE GENOMIC DNA]</scope>
    <source>
        <strain evidence="6 7">CGMCC 1.9156</strain>
    </source>
</reference>
<dbReference type="RefSeq" id="WP_093921470.1">
    <property type="nucleotide sequence ID" value="NZ_FONW01000015.1"/>
</dbReference>
<dbReference type="PROSITE" id="PS01183">
    <property type="entry name" value="UBIE_1"/>
    <property type="match status" value="1"/>
</dbReference>
<dbReference type="EC" id="2.1.1.163" evidence="5"/>
<dbReference type="AlphaFoldDB" id="A0A1I2LBE7"/>
<dbReference type="STRING" id="655355.SAMN05216283_11537"/>
<comment type="caution">
    <text evidence="5">Lacks conserved residue(s) required for the propagation of feature annotation.</text>
</comment>
<sequence>MTVAPYQDSDKNKKEQVEQMFDNIAPKYDFLNHFLSLGIDKLWRKKAVRVLSTFQPKRILDVASGTGDFAIATARLKVDEIVGFDLSEQMLKVGEEKVRKLGLEKLIKFKKGDSEAMPFDNDEFDAITVAFGVRNFEHLQKGLDEFLRVLRTDGVAIILEFSKPRYFPFKQLYRFYFFHILPLVGRMVSKDASAYSYLPESVMAFPDDQVMLKILRDTGFRKVSQKRLTLGIATIYIAQK</sequence>
<evidence type="ECO:0000256" key="2">
    <source>
        <dbReference type="ARBA" id="ARBA00022603"/>
    </source>
</evidence>
<proteinExistence type="inferred from homology"/>
<keyword evidence="1 5" id="KW-0474">Menaquinone biosynthesis</keyword>
<dbReference type="PANTHER" id="PTHR43591">
    <property type="entry name" value="METHYLTRANSFERASE"/>
    <property type="match status" value="1"/>
</dbReference>
<keyword evidence="2 5" id="KW-0489">Methyltransferase</keyword>
<comment type="catalytic activity">
    <reaction evidence="5">
        <text>a 2-demethylmenaquinol + S-adenosyl-L-methionine = a menaquinol + S-adenosyl-L-homocysteine + H(+)</text>
        <dbReference type="Rhea" id="RHEA:42640"/>
        <dbReference type="Rhea" id="RHEA-COMP:9539"/>
        <dbReference type="Rhea" id="RHEA-COMP:9563"/>
        <dbReference type="ChEBI" id="CHEBI:15378"/>
        <dbReference type="ChEBI" id="CHEBI:18151"/>
        <dbReference type="ChEBI" id="CHEBI:55437"/>
        <dbReference type="ChEBI" id="CHEBI:57856"/>
        <dbReference type="ChEBI" id="CHEBI:59789"/>
        <dbReference type="EC" id="2.1.1.163"/>
    </reaction>
</comment>
<keyword evidence="7" id="KW-1185">Reference proteome</keyword>
<comment type="pathway">
    <text evidence="5">Quinol/quinone metabolism; menaquinone biosynthesis; menaquinol from 1,4-dihydroxy-2-naphthoate: step 2/2.</text>
</comment>
<dbReference type="NCBIfam" id="NF001244">
    <property type="entry name" value="PRK00216.1-5"/>
    <property type="match status" value="1"/>
</dbReference>
<dbReference type="InterPro" id="IPR029063">
    <property type="entry name" value="SAM-dependent_MTases_sf"/>
</dbReference>
<dbReference type="NCBIfam" id="TIGR01934">
    <property type="entry name" value="MenG_MenH_UbiE"/>
    <property type="match status" value="1"/>
</dbReference>
<organism evidence="6 7">
    <name type="scientific">Sunxiuqinia elliptica</name>
    <dbReference type="NCBI Taxonomy" id="655355"/>
    <lineage>
        <taxon>Bacteria</taxon>
        <taxon>Pseudomonadati</taxon>
        <taxon>Bacteroidota</taxon>
        <taxon>Bacteroidia</taxon>
        <taxon>Marinilabiliales</taxon>
        <taxon>Prolixibacteraceae</taxon>
        <taxon>Sunxiuqinia</taxon>
    </lineage>
</organism>
<dbReference type="SUPFAM" id="SSF53335">
    <property type="entry name" value="S-adenosyl-L-methionine-dependent methyltransferases"/>
    <property type="match status" value="1"/>
</dbReference>
<feature type="binding site" evidence="5">
    <location>
        <position position="66"/>
    </location>
    <ligand>
        <name>S-adenosyl-L-methionine</name>
        <dbReference type="ChEBI" id="CHEBI:59789"/>
    </ligand>
</feature>
<dbReference type="GO" id="GO:0032259">
    <property type="term" value="P:methylation"/>
    <property type="evidence" value="ECO:0007669"/>
    <property type="project" value="UniProtKB-KW"/>
</dbReference>
<dbReference type="Gene3D" id="3.40.50.150">
    <property type="entry name" value="Vaccinia Virus protein VP39"/>
    <property type="match status" value="1"/>
</dbReference>
<dbReference type="GO" id="GO:0043770">
    <property type="term" value="F:demethylmenaquinone methyltransferase activity"/>
    <property type="evidence" value="ECO:0007669"/>
    <property type="project" value="UniProtKB-UniRule"/>
</dbReference>
<evidence type="ECO:0000256" key="3">
    <source>
        <dbReference type="ARBA" id="ARBA00022679"/>
    </source>
</evidence>
<evidence type="ECO:0000256" key="1">
    <source>
        <dbReference type="ARBA" id="ARBA00022428"/>
    </source>
</evidence>
<evidence type="ECO:0000256" key="5">
    <source>
        <dbReference type="HAMAP-Rule" id="MF_01813"/>
    </source>
</evidence>
<evidence type="ECO:0000256" key="4">
    <source>
        <dbReference type="ARBA" id="ARBA00022691"/>
    </source>
</evidence>
<keyword evidence="3 5" id="KW-0808">Transferase</keyword>
<dbReference type="InterPro" id="IPR004033">
    <property type="entry name" value="UbiE/COQ5_MeTrFase"/>
</dbReference>
<accession>A0A1I2LBE7</accession>
<dbReference type="Proteomes" id="UP000198964">
    <property type="component" value="Unassembled WGS sequence"/>
</dbReference>
<dbReference type="InterPro" id="IPR023576">
    <property type="entry name" value="UbiE/COQ5_MeTrFase_CS"/>
</dbReference>
<comment type="similarity">
    <text evidence="5">Belongs to the class I-like SAM-binding methyltransferase superfamily. MenG/UbiE family.</text>
</comment>
<name>A0A1I2LBE7_9BACT</name>
<dbReference type="PANTHER" id="PTHR43591:SF24">
    <property type="entry name" value="2-METHOXY-6-POLYPRENYL-1,4-BENZOQUINOL METHYLASE, MITOCHONDRIAL"/>
    <property type="match status" value="1"/>
</dbReference>
<evidence type="ECO:0000313" key="6">
    <source>
        <dbReference type="EMBL" id="SFF75810.1"/>
    </source>
</evidence>
<dbReference type="PROSITE" id="PS51608">
    <property type="entry name" value="SAM_MT_UBIE"/>
    <property type="match status" value="1"/>
</dbReference>
<protein>
    <recommendedName>
        <fullName evidence="5">Demethylmenaquinone methyltransferase</fullName>
        <ecNumber evidence="5">2.1.1.163</ecNumber>
    </recommendedName>
</protein>
<evidence type="ECO:0000313" key="7">
    <source>
        <dbReference type="Proteomes" id="UP000198964"/>
    </source>
</evidence>
<dbReference type="EMBL" id="FONW01000015">
    <property type="protein sequence ID" value="SFF75810.1"/>
    <property type="molecule type" value="Genomic_DNA"/>
</dbReference>
<feature type="binding site" evidence="5">
    <location>
        <begin position="113"/>
        <end position="114"/>
    </location>
    <ligand>
        <name>S-adenosyl-L-methionine</name>
        <dbReference type="ChEBI" id="CHEBI:59789"/>
    </ligand>
</feature>
<dbReference type="CDD" id="cd02440">
    <property type="entry name" value="AdoMet_MTases"/>
    <property type="match status" value="1"/>
</dbReference>
<gene>
    <name evidence="5" type="primary">menG</name>
    <name evidence="6" type="ORF">SAMN05216283_11537</name>
</gene>
<keyword evidence="4 5" id="KW-0949">S-adenosyl-L-methionine</keyword>
<feature type="binding site" evidence="5">
    <location>
        <position position="85"/>
    </location>
    <ligand>
        <name>S-adenosyl-L-methionine</name>
        <dbReference type="ChEBI" id="CHEBI:59789"/>
    </ligand>
</feature>
<dbReference type="GO" id="GO:0009234">
    <property type="term" value="P:menaquinone biosynthetic process"/>
    <property type="evidence" value="ECO:0007669"/>
    <property type="project" value="UniProtKB-UniRule"/>
</dbReference>
<dbReference type="Pfam" id="PF01209">
    <property type="entry name" value="Ubie_methyltran"/>
    <property type="match status" value="1"/>
</dbReference>
<comment type="function">
    <text evidence="5">Methyltransferase required for the conversion of demethylmenaquinol (DMKH2) to menaquinol (MKH2).</text>
</comment>
<dbReference type="UniPathway" id="UPA00079">
    <property type="reaction ID" value="UER00169"/>
</dbReference>
<dbReference type="HAMAP" id="MF_01813">
    <property type="entry name" value="MenG_UbiE_methyltr"/>
    <property type="match status" value="1"/>
</dbReference>